<dbReference type="Gene3D" id="3.90.1510.10">
    <property type="entry name" value="Glycerate kinase, domain 2"/>
    <property type="match status" value="1"/>
</dbReference>
<dbReference type="GO" id="GO:0031388">
    <property type="term" value="P:organic acid phosphorylation"/>
    <property type="evidence" value="ECO:0007669"/>
    <property type="project" value="UniProtKB-UniRule"/>
</dbReference>
<evidence type="ECO:0000256" key="4">
    <source>
        <dbReference type="PIRNR" id="PIRNR006078"/>
    </source>
</evidence>
<evidence type="ECO:0000313" key="6">
    <source>
        <dbReference type="Proteomes" id="UP000490535"/>
    </source>
</evidence>
<evidence type="ECO:0000256" key="1">
    <source>
        <dbReference type="ARBA" id="ARBA00006284"/>
    </source>
</evidence>
<dbReference type="PIRSF" id="PIRSF006078">
    <property type="entry name" value="GlxK"/>
    <property type="match status" value="1"/>
</dbReference>
<name>A0A833PBX9_ACIBZ</name>
<reference evidence="6" key="1">
    <citation type="journal article" date="2020" name="MBio">
        <title>Horizontal gene transfer to a defensive symbiont with a reduced genome amongst a multipartite beetle microbiome.</title>
        <authorList>
            <person name="Waterworth S.C."/>
            <person name="Florez L.V."/>
            <person name="Rees E.R."/>
            <person name="Hertweck C."/>
            <person name="Kaltenpoth M."/>
            <person name="Kwan J.C."/>
        </authorList>
    </citation>
    <scope>NUCLEOTIDE SEQUENCE [LARGE SCALE GENOMIC DNA]</scope>
</reference>
<dbReference type="EMBL" id="WNDP01000133">
    <property type="protein sequence ID" value="KAF1019867.1"/>
    <property type="molecule type" value="Genomic_DNA"/>
</dbReference>
<organism evidence="5 6">
    <name type="scientific">Acinetobacter bereziniae</name>
    <name type="common">Acinetobacter genomosp. 10</name>
    <dbReference type="NCBI Taxonomy" id="106648"/>
    <lineage>
        <taxon>Bacteria</taxon>
        <taxon>Pseudomonadati</taxon>
        <taxon>Pseudomonadota</taxon>
        <taxon>Gammaproteobacteria</taxon>
        <taxon>Moraxellales</taxon>
        <taxon>Moraxellaceae</taxon>
        <taxon>Acinetobacter</taxon>
    </lineage>
</organism>
<keyword evidence="2 4" id="KW-0808">Transferase</keyword>
<accession>A0A833PBX9</accession>
<dbReference type="InterPro" id="IPR036129">
    <property type="entry name" value="Glycerate_kinase_sf"/>
</dbReference>
<gene>
    <name evidence="5" type="primary">garK_1</name>
    <name evidence="5" type="ORF">GAK29_03781</name>
</gene>
<protein>
    <submittedName>
        <fullName evidence="5">Glycerate 2-kinase</fullName>
    </submittedName>
</protein>
<dbReference type="InterPro" id="IPR018197">
    <property type="entry name" value="Glycerate_kinase_RE-like"/>
</dbReference>
<dbReference type="Pfam" id="PF02595">
    <property type="entry name" value="Gly_kinase"/>
    <property type="match status" value="1"/>
</dbReference>
<comment type="similarity">
    <text evidence="1 4">Belongs to the glycerate kinase type-1 family.</text>
</comment>
<dbReference type="PANTHER" id="PTHR21599">
    <property type="entry name" value="GLYCERATE KINASE"/>
    <property type="match status" value="1"/>
</dbReference>
<dbReference type="NCBIfam" id="TIGR00045">
    <property type="entry name" value="glycerate kinase"/>
    <property type="match status" value="1"/>
</dbReference>
<dbReference type="AlphaFoldDB" id="A0A833PBX9"/>
<dbReference type="InterPro" id="IPR018193">
    <property type="entry name" value="Glyc_kinase_flavodox-like_fold"/>
</dbReference>
<evidence type="ECO:0000313" key="5">
    <source>
        <dbReference type="EMBL" id="KAF1019867.1"/>
    </source>
</evidence>
<dbReference type="SUPFAM" id="SSF110738">
    <property type="entry name" value="Glycerate kinase I"/>
    <property type="match status" value="1"/>
</dbReference>
<dbReference type="Proteomes" id="UP000490535">
    <property type="component" value="Unassembled WGS sequence"/>
</dbReference>
<keyword evidence="3 4" id="KW-0418">Kinase</keyword>
<evidence type="ECO:0000256" key="3">
    <source>
        <dbReference type="ARBA" id="ARBA00022777"/>
    </source>
</evidence>
<proteinExistence type="inferred from homology"/>
<comment type="caution">
    <text evidence="5">The sequence shown here is derived from an EMBL/GenBank/DDBJ whole genome shotgun (WGS) entry which is preliminary data.</text>
</comment>
<dbReference type="PANTHER" id="PTHR21599:SF0">
    <property type="entry name" value="GLYCERATE KINASE"/>
    <property type="match status" value="1"/>
</dbReference>
<evidence type="ECO:0000256" key="2">
    <source>
        <dbReference type="ARBA" id="ARBA00022679"/>
    </source>
</evidence>
<dbReference type="GO" id="GO:0008887">
    <property type="term" value="F:glycerate kinase activity"/>
    <property type="evidence" value="ECO:0007669"/>
    <property type="project" value="UniProtKB-UniRule"/>
</dbReference>
<sequence length="387" mass="41247">MTKVFVLAPDSFKESMTAEQACFAMQRGIEKVIADVQFIHVPMADGGEGTVDALVAARDGRKVHFEVTGPLIDQNVQSYLGLIDEGKTAIIEMAMANGIHLIEKSQRNPLVTTTRGTGEMIKVALELGVSKIIIGLGGSVTNDAGAGMAQVLGAKFLDKNRCIVDVGGGQLGQIESIDISQLDQRLKQTEIVIASDVTNPLYGASGASYVFAPQKGATPEMVEKLDQNLKHFAELVKHQLNVDVADIQGAGAAGGLGFGLMVFTGAKIRSGVEIVIEETQLAEKVAKADYVLTGEGGIDFQTKFGKTPFGVAQVAKTLNKPVIAFAGYLGQGIEELYPEGFTAIFGIVDGACDLQTALKQGEQNLERCCENVVRVLNLKMFKDNFYG</sequence>
<dbReference type="Gene3D" id="3.40.50.10350">
    <property type="entry name" value="Glycerate kinase, domain 1"/>
    <property type="match status" value="1"/>
</dbReference>
<dbReference type="InterPro" id="IPR004381">
    <property type="entry name" value="Glycerate_kinase"/>
</dbReference>